<protein>
    <recommendedName>
        <fullName evidence="2">Alpha/beta hydrolase fold-3 domain-containing protein</fullName>
    </recommendedName>
</protein>
<feature type="domain" description="Alpha/beta hydrolase fold-3" evidence="2">
    <location>
        <begin position="117"/>
        <end position="320"/>
    </location>
</feature>
<dbReference type="Pfam" id="PF07859">
    <property type="entry name" value="Abhydrolase_3"/>
    <property type="match status" value="1"/>
</dbReference>
<dbReference type="InterPro" id="IPR050300">
    <property type="entry name" value="GDXG_lipolytic_enzyme"/>
</dbReference>
<dbReference type="EMBL" id="JAPDFR010000002">
    <property type="protein sequence ID" value="KAK0389725.1"/>
    <property type="molecule type" value="Genomic_DNA"/>
</dbReference>
<gene>
    <name evidence="3" type="ORF">NLU13_3298</name>
</gene>
<evidence type="ECO:0000313" key="3">
    <source>
        <dbReference type="EMBL" id="KAK0389725.1"/>
    </source>
</evidence>
<organism evidence="3 4">
    <name type="scientific">Sarocladium strictum</name>
    <name type="common">Black bundle disease fungus</name>
    <name type="synonym">Acremonium strictum</name>
    <dbReference type="NCBI Taxonomy" id="5046"/>
    <lineage>
        <taxon>Eukaryota</taxon>
        <taxon>Fungi</taxon>
        <taxon>Dikarya</taxon>
        <taxon>Ascomycota</taxon>
        <taxon>Pezizomycotina</taxon>
        <taxon>Sordariomycetes</taxon>
        <taxon>Hypocreomycetidae</taxon>
        <taxon>Hypocreales</taxon>
        <taxon>Sarocladiaceae</taxon>
        <taxon>Sarocladium</taxon>
    </lineage>
</organism>
<dbReference type="PANTHER" id="PTHR48081">
    <property type="entry name" value="AB HYDROLASE SUPERFAMILY PROTEIN C4A8.06C"/>
    <property type="match status" value="1"/>
</dbReference>
<evidence type="ECO:0000313" key="4">
    <source>
        <dbReference type="Proteomes" id="UP001175261"/>
    </source>
</evidence>
<dbReference type="InterPro" id="IPR029058">
    <property type="entry name" value="AB_hydrolase_fold"/>
</dbReference>
<accession>A0AA39GLR5</accession>
<dbReference type="InterPro" id="IPR013094">
    <property type="entry name" value="AB_hydrolase_3"/>
</dbReference>
<dbReference type="Gene3D" id="3.40.50.1820">
    <property type="entry name" value="alpha/beta hydrolase"/>
    <property type="match status" value="1"/>
</dbReference>
<sequence>MSVALEQLKELVFETAPDLHPAWIRAEDVLRQETDTTKPPLEPLARQPVYAQWCRDLCAAVTAPGTRDHDLSQGIIKREFTVPSTVDGFPIPIMQLDLESIGEDGPNEAEVDPEVIVIYYHGGGLHVGEADSEEHSCRRIIKSSPVRVRLYSVGYRLKPRYSAKICVSDSRDSFNALRSDKSKTIVIGSSSGGQLAASVAQKAPKGSIHGLLLRCPATCDPTNNKSHVPEWLRPFHTSRHESFATFIFDKSKGSVVPRDELEDVPLEASKEEFQNYPRTWIQLCSNDNLYSDGLCLAMALADAGVELKVDVWKGWPHTFWLRTPHLQEAYEADQSMLGGLRWLLG</sequence>
<dbReference type="AlphaFoldDB" id="A0AA39GLR5"/>
<evidence type="ECO:0000256" key="1">
    <source>
        <dbReference type="ARBA" id="ARBA00022801"/>
    </source>
</evidence>
<comment type="caution">
    <text evidence="3">The sequence shown here is derived from an EMBL/GenBank/DDBJ whole genome shotgun (WGS) entry which is preliminary data.</text>
</comment>
<evidence type="ECO:0000259" key="2">
    <source>
        <dbReference type="Pfam" id="PF07859"/>
    </source>
</evidence>
<keyword evidence="1" id="KW-0378">Hydrolase</keyword>
<name>A0AA39GLR5_SARSR</name>
<dbReference type="Proteomes" id="UP001175261">
    <property type="component" value="Unassembled WGS sequence"/>
</dbReference>
<keyword evidence="4" id="KW-1185">Reference proteome</keyword>
<proteinExistence type="predicted"/>
<reference evidence="3" key="1">
    <citation type="submission" date="2022-10" db="EMBL/GenBank/DDBJ databases">
        <title>Determination and structural analysis of whole genome sequence of Sarocladium strictum F4-1.</title>
        <authorList>
            <person name="Hu L."/>
            <person name="Jiang Y."/>
        </authorList>
    </citation>
    <scope>NUCLEOTIDE SEQUENCE</scope>
    <source>
        <strain evidence="3">F4-1</strain>
    </source>
</reference>
<dbReference type="SUPFAM" id="SSF53474">
    <property type="entry name" value="alpha/beta-Hydrolases"/>
    <property type="match status" value="1"/>
</dbReference>
<dbReference type="GO" id="GO:0016787">
    <property type="term" value="F:hydrolase activity"/>
    <property type="evidence" value="ECO:0007669"/>
    <property type="project" value="UniProtKB-KW"/>
</dbReference>
<dbReference type="PANTHER" id="PTHR48081:SF8">
    <property type="entry name" value="ALPHA_BETA HYDROLASE FOLD-3 DOMAIN-CONTAINING PROTEIN-RELATED"/>
    <property type="match status" value="1"/>
</dbReference>